<gene>
    <name evidence="12" type="ORF">DYI23_10040</name>
</gene>
<dbReference type="GO" id="GO:0015421">
    <property type="term" value="F:ABC-type oligopeptide transporter activity"/>
    <property type="evidence" value="ECO:0007669"/>
    <property type="project" value="TreeGrafter"/>
</dbReference>
<comment type="similarity">
    <text evidence="2">Belongs to the ABC transporter superfamily.</text>
</comment>
<dbReference type="InterPro" id="IPR017871">
    <property type="entry name" value="ABC_transporter-like_CS"/>
</dbReference>
<evidence type="ECO:0000256" key="9">
    <source>
        <dbReference type="SAM" id="Phobius"/>
    </source>
</evidence>
<evidence type="ECO:0000313" key="13">
    <source>
        <dbReference type="Proteomes" id="UP000705379"/>
    </source>
</evidence>
<evidence type="ECO:0000256" key="3">
    <source>
        <dbReference type="ARBA" id="ARBA00022692"/>
    </source>
</evidence>
<dbReference type="PROSITE" id="PS50893">
    <property type="entry name" value="ABC_TRANSPORTER_2"/>
    <property type="match status" value="1"/>
</dbReference>
<comment type="function">
    <text evidence="8">Part of an ABC transporter complex. Transmembrane domains (TMD) form a pore in the inner membrane and the ATP-binding domain (NBD) is responsible for energy generation.</text>
</comment>
<evidence type="ECO:0000256" key="7">
    <source>
        <dbReference type="ARBA" id="ARBA00023136"/>
    </source>
</evidence>
<feature type="transmembrane region" description="Helical" evidence="9">
    <location>
        <begin position="43"/>
        <end position="64"/>
    </location>
</feature>
<dbReference type="SUPFAM" id="SSF52540">
    <property type="entry name" value="P-loop containing nucleoside triphosphate hydrolases"/>
    <property type="match status" value="1"/>
</dbReference>
<dbReference type="InterPro" id="IPR003439">
    <property type="entry name" value="ABC_transporter-like_ATP-bd"/>
</dbReference>
<sequence length="626" mass="68727">MDPVFRLFEKWIDPFKPGPSAGPPPQGVLAFLMYFVRQARWPFIAMLVLGGLTAGIEASIYTFIGQIVDILQAGERESFFETHGATLIGMAFVVLVVRALVAILTALVEEQSIVPGFFNLVRWQSHQRVMRQSLSYFQEDFSGRISAKVWQAGQAAGDFMSSLLQTVWYIAVYALTTLLLIGELDWRLGAAVGVWLIGFSFVARYFIPKVRAEAKQVANAGSGVSGRLVDTYTNIQTVKLFGTRESEEQGVLRTYDGFLSRLRVFTRTLTSVRSVMVSFSGLMIVIIAGMALSFWQQGLVSTGDVAFCLGLVLRLNLLLNRLMGQLNGLFRNIGTLQDSMELIVKPIDVLDAADARELEVPNGAVSFENIRFHYGKAEGVIEQLSLKIKPGERIGVVGPSGAGKTTLVNLLLRFYDLESGRISIDGQDISQVSQQSLRSSIGLVTQDTSLLHRSIEENILYGRPDASEEDMRQAAERAHAMTFIEGLEDKKGRRGFAAHVGERGVKLSGGQRQRIAIARVLLKDAPILVLDEATSALDSEIEAAIQENLAELMNEKTVIAIAHRLSTIASMDRLIVMDAGEIVQQGTHAELLNEEEGLYFQLWSRQSGGFLPDVGPVSGQGALHTA</sequence>
<dbReference type="Pfam" id="PF00664">
    <property type="entry name" value="ABC_membrane"/>
    <property type="match status" value="1"/>
</dbReference>
<dbReference type="Gene3D" id="3.40.50.300">
    <property type="entry name" value="P-loop containing nucleotide triphosphate hydrolases"/>
    <property type="match status" value="1"/>
</dbReference>
<dbReference type="PROSITE" id="PS50929">
    <property type="entry name" value="ABC_TM1F"/>
    <property type="match status" value="1"/>
</dbReference>
<dbReference type="InterPro" id="IPR039421">
    <property type="entry name" value="Type_1_exporter"/>
</dbReference>
<dbReference type="SUPFAM" id="SSF90123">
    <property type="entry name" value="ABC transporter transmembrane region"/>
    <property type="match status" value="1"/>
</dbReference>
<dbReference type="PANTHER" id="PTHR43394">
    <property type="entry name" value="ATP-DEPENDENT PERMEASE MDL1, MITOCHONDRIAL"/>
    <property type="match status" value="1"/>
</dbReference>
<dbReference type="GO" id="GO:0005524">
    <property type="term" value="F:ATP binding"/>
    <property type="evidence" value="ECO:0007669"/>
    <property type="project" value="UniProtKB-KW"/>
</dbReference>
<keyword evidence="6 9" id="KW-1133">Transmembrane helix</keyword>
<evidence type="ECO:0000259" key="10">
    <source>
        <dbReference type="PROSITE" id="PS50893"/>
    </source>
</evidence>
<dbReference type="GO" id="GO:0016887">
    <property type="term" value="F:ATP hydrolysis activity"/>
    <property type="evidence" value="ECO:0007669"/>
    <property type="project" value="InterPro"/>
</dbReference>
<dbReference type="InterPro" id="IPR027417">
    <property type="entry name" value="P-loop_NTPase"/>
</dbReference>
<dbReference type="InterPro" id="IPR011527">
    <property type="entry name" value="ABC1_TM_dom"/>
</dbReference>
<dbReference type="FunFam" id="3.40.50.300:FF:000218">
    <property type="entry name" value="Multidrug ABC transporter ATP-binding protein"/>
    <property type="match status" value="1"/>
</dbReference>
<dbReference type="SMART" id="SM00382">
    <property type="entry name" value="AAA"/>
    <property type="match status" value="1"/>
</dbReference>
<feature type="domain" description="ABC transporter" evidence="10">
    <location>
        <begin position="365"/>
        <end position="604"/>
    </location>
</feature>
<comment type="caution">
    <text evidence="12">The sequence shown here is derived from an EMBL/GenBank/DDBJ whole genome shotgun (WGS) entry which is preliminary data.</text>
</comment>
<keyword evidence="3 9" id="KW-0812">Transmembrane</keyword>
<dbReference type="GO" id="GO:0005886">
    <property type="term" value="C:plasma membrane"/>
    <property type="evidence" value="ECO:0007669"/>
    <property type="project" value="UniProtKB-SubCell"/>
</dbReference>
<evidence type="ECO:0000256" key="2">
    <source>
        <dbReference type="ARBA" id="ARBA00005417"/>
    </source>
</evidence>
<reference evidence="12" key="1">
    <citation type="submission" date="2018-08" db="EMBL/GenBank/DDBJ databases">
        <authorList>
            <person name="Jin W."/>
            <person name="Wang H."/>
            <person name="Yang Y."/>
            <person name="Li M."/>
            <person name="Liu J."/>
        </authorList>
    </citation>
    <scope>NUCLEOTIDE SEQUENCE</scope>
    <source>
        <strain evidence="12">AESS21</strain>
    </source>
</reference>
<evidence type="ECO:0000256" key="8">
    <source>
        <dbReference type="ARBA" id="ARBA00024725"/>
    </source>
</evidence>
<dbReference type="PROSITE" id="PS00211">
    <property type="entry name" value="ABC_TRANSPORTER_1"/>
    <property type="match status" value="1"/>
</dbReference>
<dbReference type="InterPro" id="IPR036640">
    <property type="entry name" value="ABC1_TM_sf"/>
</dbReference>
<accession>A0A944GS90</accession>
<evidence type="ECO:0000256" key="5">
    <source>
        <dbReference type="ARBA" id="ARBA00022840"/>
    </source>
</evidence>
<dbReference type="Gene3D" id="1.20.1560.10">
    <property type="entry name" value="ABC transporter type 1, transmembrane domain"/>
    <property type="match status" value="1"/>
</dbReference>
<dbReference type="InterPro" id="IPR003593">
    <property type="entry name" value="AAA+_ATPase"/>
</dbReference>
<comment type="subcellular location">
    <subcellularLocation>
        <location evidence="1">Cell membrane</location>
        <topology evidence="1">Multi-pass membrane protein</topology>
    </subcellularLocation>
</comment>
<feature type="domain" description="ABC transmembrane type-1" evidence="11">
    <location>
        <begin position="44"/>
        <end position="331"/>
    </location>
</feature>
<keyword evidence="7 9" id="KW-0472">Membrane</keyword>
<evidence type="ECO:0000256" key="6">
    <source>
        <dbReference type="ARBA" id="ARBA00022989"/>
    </source>
</evidence>
<feature type="transmembrane region" description="Helical" evidence="9">
    <location>
        <begin position="275"/>
        <end position="295"/>
    </location>
</feature>
<evidence type="ECO:0000256" key="4">
    <source>
        <dbReference type="ARBA" id="ARBA00022741"/>
    </source>
</evidence>
<dbReference type="AlphaFoldDB" id="A0A944GS90"/>
<dbReference type="PANTHER" id="PTHR43394:SF1">
    <property type="entry name" value="ATP-BINDING CASSETTE SUB-FAMILY B MEMBER 10, MITOCHONDRIAL"/>
    <property type="match status" value="1"/>
</dbReference>
<dbReference type="EMBL" id="QTKU01000002">
    <property type="protein sequence ID" value="MBS8260558.1"/>
    <property type="molecule type" value="Genomic_DNA"/>
</dbReference>
<proteinExistence type="inferred from homology"/>
<keyword evidence="5 12" id="KW-0067">ATP-binding</keyword>
<evidence type="ECO:0000256" key="1">
    <source>
        <dbReference type="ARBA" id="ARBA00004651"/>
    </source>
</evidence>
<dbReference type="Pfam" id="PF00005">
    <property type="entry name" value="ABC_tran"/>
    <property type="match status" value="1"/>
</dbReference>
<dbReference type="Proteomes" id="UP000705379">
    <property type="component" value="Unassembled WGS sequence"/>
</dbReference>
<feature type="transmembrane region" description="Helical" evidence="9">
    <location>
        <begin position="84"/>
        <end position="108"/>
    </location>
</feature>
<protein>
    <submittedName>
        <fullName evidence="12">ABC transporter ATP-binding protein</fullName>
    </submittedName>
</protein>
<evidence type="ECO:0000313" key="12">
    <source>
        <dbReference type="EMBL" id="MBS8260558.1"/>
    </source>
</evidence>
<keyword evidence="4" id="KW-0547">Nucleotide-binding</keyword>
<dbReference type="RefSeq" id="WP_274611771.1">
    <property type="nucleotide sequence ID" value="NZ_QTKU01000002.1"/>
</dbReference>
<feature type="transmembrane region" description="Helical" evidence="9">
    <location>
        <begin position="163"/>
        <end position="182"/>
    </location>
</feature>
<organism evidence="12 13">
    <name type="scientific">Roseibium polysiphoniae</name>
    <dbReference type="NCBI Taxonomy" id="2571221"/>
    <lineage>
        <taxon>Bacteria</taxon>
        <taxon>Pseudomonadati</taxon>
        <taxon>Pseudomonadota</taxon>
        <taxon>Alphaproteobacteria</taxon>
        <taxon>Hyphomicrobiales</taxon>
        <taxon>Stappiaceae</taxon>
        <taxon>Roseibium</taxon>
    </lineage>
</organism>
<evidence type="ECO:0000259" key="11">
    <source>
        <dbReference type="PROSITE" id="PS50929"/>
    </source>
</evidence>
<reference evidence="12" key="2">
    <citation type="journal article" date="2021" name="Microorganisms">
        <title>Bacterial Dimethylsulfoniopropionate Biosynthesis in the East China Sea.</title>
        <authorList>
            <person name="Liu J."/>
            <person name="Zhang Y."/>
            <person name="Liu J."/>
            <person name="Zhong H."/>
            <person name="Williams B.T."/>
            <person name="Zheng Y."/>
            <person name="Curson A.R.J."/>
            <person name="Sun C."/>
            <person name="Sun H."/>
            <person name="Song D."/>
            <person name="Wagner Mackenzie B."/>
            <person name="Bermejo Martinez A."/>
            <person name="Todd J.D."/>
            <person name="Zhang X.H."/>
        </authorList>
    </citation>
    <scope>NUCLEOTIDE SEQUENCE</scope>
    <source>
        <strain evidence="12">AESS21</strain>
    </source>
</reference>
<name>A0A944GS90_9HYPH</name>
<feature type="transmembrane region" description="Helical" evidence="9">
    <location>
        <begin position="188"/>
        <end position="207"/>
    </location>
</feature>